<evidence type="ECO:0000256" key="1">
    <source>
        <dbReference type="ARBA" id="ARBA00004141"/>
    </source>
</evidence>
<dbReference type="GO" id="GO:0055085">
    <property type="term" value="P:transmembrane transport"/>
    <property type="evidence" value="ECO:0007669"/>
    <property type="project" value="InterPro"/>
</dbReference>
<dbReference type="AlphaFoldDB" id="A0A5C1QHA2"/>
<feature type="transmembrane region" description="Helical" evidence="5">
    <location>
        <begin position="76"/>
        <end position="92"/>
    </location>
</feature>
<dbReference type="EMBL" id="CP036150">
    <property type="protein sequence ID" value="QEN06877.1"/>
    <property type="molecule type" value="Genomic_DNA"/>
</dbReference>
<feature type="transmembrane region" description="Helical" evidence="5">
    <location>
        <begin position="27"/>
        <end position="49"/>
    </location>
</feature>
<dbReference type="OrthoDB" id="9771198at2"/>
<dbReference type="SUPFAM" id="SSF52091">
    <property type="entry name" value="SpoIIaa-like"/>
    <property type="match status" value="1"/>
</dbReference>
<evidence type="ECO:0000256" key="4">
    <source>
        <dbReference type="ARBA" id="ARBA00023136"/>
    </source>
</evidence>
<evidence type="ECO:0000256" key="5">
    <source>
        <dbReference type="SAM" id="Phobius"/>
    </source>
</evidence>
<dbReference type="KEGG" id="ock:EXM22_02285"/>
<dbReference type="InterPro" id="IPR011547">
    <property type="entry name" value="SLC26A/SulP_dom"/>
</dbReference>
<feature type="transmembrane region" description="Helical" evidence="5">
    <location>
        <begin position="55"/>
        <end position="71"/>
    </location>
</feature>
<name>A0A5C1QHA2_9SPIO</name>
<organism evidence="7 8">
    <name type="scientific">Oceanispirochaeta crateris</name>
    <dbReference type="NCBI Taxonomy" id="2518645"/>
    <lineage>
        <taxon>Bacteria</taxon>
        <taxon>Pseudomonadati</taxon>
        <taxon>Spirochaetota</taxon>
        <taxon>Spirochaetia</taxon>
        <taxon>Spirochaetales</taxon>
        <taxon>Spirochaetaceae</taxon>
        <taxon>Oceanispirochaeta</taxon>
    </lineage>
</organism>
<keyword evidence="4 5" id="KW-0472">Membrane</keyword>
<feature type="transmembrane region" description="Helical" evidence="5">
    <location>
        <begin position="288"/>
        <end position="310"/>
    </location>
</feature>
<dbReference type="PANTHER" id="PTHR11814">
    <property type="entry name" value="SULFATE TRANSPORTER"/>
    <property type="match status" value="1"/>
</dbReference>
<evidence type="ECO:0000256" key="3">
    <source>
        <dbReference type="ARBA" id="ARBA00022989"/>
    </source>
</evidence>
<accession>A0A5C1QHA2</accession>
<dbReference type="Proteomes" id="UP000324209">
    <property type="component" value="Chromosome"/>
</dbReference>
<evidence type="ECO:0000256" key="2">
    <source>
        <dbReference type="ARBA" id="ARBA00022692"/>
    </source>
</evidence>
<gene>
    <name evidence="7" type="ORF">EXM22_02285</name>
</gene>
<feature type="transmembrane region" description="Helical" evidence="5">
    <location>
        <begin position="322"/>
        <end position="340"/>
    </location>
</feature>
<evidence type="ECO:0000313" key="7">
    <source>
        <dbReference type="EMBL" id="QEN06877.1"/>
    </source>
</evidence>
<comment type="subcellular location">
    <subcellularLocation>
        <location evidence="1">Membrane</location>
        <topology evidence="1">Multi-pass membrane protein</topology>
    </subcellularLocation>
</comment>
<dbReference type="GO" id="GO:0016020">
    <property type="term" value="C:membrane"/>
    <property type="evidence" value="ECO:0007669"/>
    <property type="project" value="UniProtKB-SubCell"/>
</dbReference>
<dbReference type="Pfam" id="PF00916">
    <property type="entry name" value="Sulfate_transp"/>
    <property type="match status" value="1"/>
</dbReference>
<feature type="domain" description="STAS" evidence="6">
    <location>
        <begin position="435"/>
        <end position="543"/>
    </location>
</feature>
<keyword evidence="8" id="KW-1185">Reference proteome</keyword>
<feature type="transmembrane region" description="Helical" evidence="5">
    <location>
        <begin position="98"/>
        <end position="116"/>
    </location>
</feature>
<protein>
    <submittedName>
        <fullName evidence="7">STAS domain-containing protein</fullName>
    </submittedName>
</protein>
<dbReference type="InterPro" id="IPR001902">
    <property type="entry name" value="SLC26A/SulP_fam"/>
</dbReference>
<evidence type="ECO:0000313" key="8">
    <source>
        <dbReference type="Proteomes" id="UP000324209"/>
    </source>
</evidence>
<dbReference type="PROSITE" id="PS50801">
    <property type="entry name" value="STAS"/>
    <property type="match status" value="1"/>
</dbReference>
<dbReference type="Gene3D" id="3.30.750.24">
    <property type="entry name" value="STAS domain"/>
    <property type="match status" value="1"/>
</dbReference>
<dbReference type="Pfam" id="PF01740">
    <property type="entry name" value="STAS"/>
    <property type="match status" value="1"/>
</dbReference>
<feature type="transmembrane region" description="Helical" evidence="5">
    <location>
        <begin position="175"/>
        <end position="193"/>
    </location>
</feature>
<proteinExistence type="predicted"/>
<keyword evidence="3 5" id="KW-1133">Transmembrane helix</keyword>
<feature type="transmembrane region" description="Helical" evidence="5">
    <location>
        <begin position="378"/>
        <end position="411"/>
    </location>
</feature>
<evidence type="ECO:0000259" key="6">
    <source>
        <dbReference type="PROSITE" id="PS50801"/>
    </source>
</evidence>
<dbReference type="CDD" id="cd07042">
    <property type="entry name" value="STAS_SulP_like_sulfate_transporter"/>
    <property type="match status" value="1"/>
</dbReference>
<dbReference type="RefSeq" id="WP_149484959.1">
    <property type="nucleotide sequence ID" value="NZ_CP036150.1"/>
</dbReference>
<keyword evidence="2 5" id="KW-0812">Transmembrane</keyword>
<dbReference type="InterPro" id="IPR036513">
    <property type="entry name" value="STAS_dom_sf"/>
</dbReference>
<feature type="transmembrane region" description="Helical" evidence="5">
    <location>
        <begin position="128"/>
        <end position="146"/>
    </location>
</feature>
<dbReference type="InterPro" id="IPR002645">
    <property type="entry name" value="STAS_dom"/>
</dbReference>
<reference evidence="7 8" key="1">
    <citation type="submission" date="2019-02" db="EMBL/GenBank/DDBJ databases">
        <title>Complete Genome Sequence and Methylome Analysis of free living Spirochaetas.</title>
        <authorList>
            <person name="Fomenkov A."/>
            <person name="Dubinina G."/>
            <person name="Leshcheva N."/>
            <person name="Mikheeva N."/>
            <person name="Grabovich M."/>
            <person name="Vincze T."/>
            <person name="Roberts R.J."/>
        </authorList>
    </citation>
    <scope>NUCLEOTIDE SEQUENCE [LARGE SCALE GENOMIC DNA]</scope>
    <source>
        <strain evidence="7 8">K2</strain>
    </source>
</reference>
<sequence length="553" mass="59462">MIKEEWTPKFFSLLKGGISPQQARQDVISGILVGIIALPLAIAFAIASGVSPDKGIITAIIAGFIISLLGGSRVQIGGPTGAFIVIVAGIIHQYGIEGLLIATVMAGIFLILMGLLKMGSLLKYIPQTLITGFTSGIAVIIFTTQIKDFLGIDVPGIPEPFLTKWLYYFRNLGKINPASLSIGLVTIFILMGLPKLTKKIPPAITAIILTTAVVKLAQIPVETIYTRFGNISFQMIKPGLPEFDMQTLGALVTPALSIAILGSLESLLSAVVADGMIGGSHRSNVELIAQGIANVVTPFFGGIPATGAIARTAANIKNGGRSPIAGIVHALTLLVIYVVAMPVVKFIPLATLAGILIVVSWNMGEFKEFSNIIRINRYEALVLLATFLLTLFTDLTIAIPVGFIMAVILFMKRMADSVEISPLLTSKAGDGKLFSNELGEHSENIIIYELNGPMFFGSVHHLLNINKEIKPNHSILILRFRYVPIVDASGLNKLKNIIRNLQKKDVKILYSGVNEMIIKKFLNQNIADESCLFKDIQSALAFAEESVKSNSSS</sequence>
<feature type="transmembrane region" description="Helical" evidence="5">
    <location>
        <begin position="247"/>
        <end position="268"/>
    </location>
</feature>